<keyword evidence="2" id="KW-1185">Reference proteome</keyword>
<keyword evidence="1" id="KW-0614">Plasmid</keyword>
<evidence type="ECO:0000313" key="2">
    <source>
        <dbReference type="Proteomes" id="UP000094626"/>
    </source>
</evidence>
<organism evidence="1 2">
    <name type="scientific">Novosphingobium resinovorum</name>
    <dbReference type="NCBI Taxonomy" id="158500"/>
    <lineage>
        <taxon>Bacteria</taxon>
        <taxon>Pseudomonadati</taxon>
        <taxon>Pseudomonadota</taxon>
        <taxon>Alphaproteobacteria</taxon>
        <taxon>Sphingomonadales</taxon>
        <taxon>Sphingomonadaceae</taxon>
        <taxon>Novosphingobium</taxon>
    </lineage>
</organism>
<proteinExistence type="predicted"/>
<protein>
    <submittedName>
        <fullName evidence="1">Uncharacterized protein</fullName>
    </submittedName>
</protein>
<dbReference type="Proteomes" id="UP000094626">
    <property type="component" value="Plasmid pSA2"/>
</dbReference>
<reference evidence="2" key="1">
    <citation type="journal article" date="2017" name="J. Biotechnol.">
        <title>Complete genome sequence of Novosphingobium resinovorum SA1, a versatile xenobiotic-degrading bacterium capable of utilizing sulfanilic acid.</title>
        <authorList>
            <person name="Hegedus B."/>
            <person name="Kos P.B."/>
            <person name="Balint B."/>
            <person name="Maroti G."/>
            <person name="Gan H.M."/>
            <person name="Perei K."/>
            <person name="Rakhely G."/>
        </authorList>
    </citation>
    <scope>NUCLEOTIDE SEQUENCE [LARGE SCALE GENOMIC DNA]</scope>
    <source>
        <strain evidence="2">SA1</strain>
    </source>
</reference>
<dbReference type="KEGG" id="nre:BES08_28700"/>
<sequence>MGDPPSSAVSETDGSINLAARLISGLYDAINRPDLSGMIRNGQAEDFPEIKTAADLLKAETVRLERYEVALRQYADPGFWEDMASAGSLALYDGGEMARNVLAGRPAFYHRD</sequence>
<gene>
    <name evidence="1" type="ORF">BES08_28700</name>
</gene>
<dbReference type="EMBL" id="CP017077">
    <property type="protein sequence ID" value="AOR80785.1"/>
    <property type="molecule type" value="Genomic_DNA"/>
</dbReference>
<geneLocation type="plasmid" evidence="1 2">
    <name>pSA2</name>
</geneLocation>
<dbReference type="OrthoDB" id="7433301at2"/>
<accession>A0A1D8AF99</accession>
<dbReference type="AlphaFoldDB" id="A0A1D8AF99"/>
<evidence type="ECO:0000313" key="1">
    <source>
        <dbReference type="EMBL" id="AOR80785.1"/>
    </source>
</evidence>
<dbReference type="RefSeq" id="WP_069710081.1">
    <property type="nucleotide sequence ID" value="NZ_CP017077.1"/>
</dbReference>
<name>A0A1D8AF99_9SPHN</name>